<proteinExistence type="predicted"/>
<sequence>MRGKSENIKISVIMPAYKTEKVIKESLLRAKDVLEGMGYDYEIICVVDGRLDKTWEVGKKMAKKYSRKIKVVGYKNNLGKGHAVRYGMARSSGDIVGFLDVGLDLKTESLKMLLSHFEWYEADIIVGSKRHPVSKVTYPWQRKIMSYAYQLLVRVLFGLKIKDTQVGMKFFRREVLERTLPRLLVKTFAFDVEMLAVANYLGFTRIYEAPIDLKMDFKSSSIVSKGFANTIFLMLMDTLAVFYRLRILDYYNTKNKKNWITSDHLTIKNSI</sequence>
<accession>A0A1F7YVH8</accession>
<name>A0A1F7YVH8_9BACT</name>
<dbReference type="InterPro" id="IPR029044">
    <property type="entry name" value="Nucleotide-diphossugar_trans"/>
</dbReference>
<dbReference type="AlphaFoldDB" id="A0A1F7YVH8"/>
<evidence type="ECO:0000259" key="2">
    <source>
        <dbReference type="Pfam" id="PF00535"/>
    </source>
</evidence>
<dbReference type="PANTHER" id="PTHR10859">
    <property type="entry name" value="GLYCOSYL TRANSFERASE"/>
    <property type="match status" value="1"/>
</dbReference>
<evidence type="ECO:0000313" key="3">
    <source>
        <dbReference type="EMBL" id="OGM31331.1"/>
    </source>
</evidence>
<keyword evidence="1" id="KW-0812">Transmembrane</keyword>
<comment type="caution">
    <text evidence="3">The sequence shown here is derived from an EMBL/GenBank/DDBJ whole genome shotgun (WGS) entry which is preliminary data.</text>
</comment>
<dbReference type="SUPFAM" id="SSF53448">
    <property type="entry name" value="Nucleotide-diphospho-sugar transferases"/>
    <property type="match status" value="1"/>
</dbReference>
<dbReference type="Proteomes" id="UP000178870">
    <property type="component" value="Unassembled WGS sequence"/>
</dbReference>
<dbReference type="InterPro" id="IPR001173">
    <property type="entry name" value="Glyco_trans_2-like"/>
</dbReference>
<evidence type="ECO:0000313" key="4">
    <source>
        <dbReference type="Proteomes" id="UP000178870"/>
    </source>
</evidence>
<evidence type="ECO:0000256" key="1">
    <source>
        <dbReference type="SAM" id="Phobius"/>
    </source>
</evidence>
<organism evidence="3 4">
    <name type="scientific">Candidatus Woesebacteria bacterium RIFCSPHIGHO2_01_FULL_44_21</name>
    <dbReference type="NCBI Taxonomy" id="1802503"/>
    <lineage>
        <taxon>Bacteria</taxon>
        <taxon>Candidatus Woeseibacteriota</taxon>
    </lineage>
</organism>
<dbReference type="GO" id="GO:0006487">
    <property type="term" value="P:protein N-linked glycosylation"/>
    <property type="evidence" value="ECO:0007669"/>
    <property type="project" value="TreeGrafter"/>
</dbReference>
<feature type="transmembrane region" description="Helical" evidence="1">
    <location>
        <begin position="227"/>
        <end position="245"/>
    </location>
</feature>
<dbReference type="EMBL" id="MGGP01000028">
    <property type="protein sequence ID" value="OGM31331.1"/>
    <property type="molecule type" value="Genomic_DNA"/>
</dbReference>
<dbReference type="Pfam" id="PF00535">
    <property type="entry name" value="Glycos_transf_2"/>
    <property type="match status" value="1"/>
</dbReference>
<protein>
    <recommendedName>
        <fullName evidence="2">Glycosyltransferase 2-like domain-containing protein</fullName>
    </recommendedName>
</protein>
<dbReference type="Gene3D" id="3.90.550.10">
    <property type="entry name" value="Spore Coat Polysaccharide Biosynthesis Protein SpsA, Chain A"/>
    <property type="match status" value="1"/>
</dbReference>
<keyword evidence="1" id="KW-0472">Membrane</keyword>
<gene>
    <name evidence="3" type="ORF">A2803_04015</name>
</gene>
<feature type="domain" description="Glycosyltransferase 2-like" evidence="2">
    <location>
        <begin position="11"/>
        <end position="178"/>
    </location>
</feature>
<dbReference type="PANTHER" id="PTHR10859:SF91">
    <property type="entry name" value="DOLICHYL-PHOSPHATE BETA-GLUCOSYLTRANSFERASE"/>
    <property type="match status" value="1"/>
</dbReference>
<keyword evidence="1" id="KW-1133">Transmembrane helix</keyword>
<reference evidence="3 4" key="1">
    <citation type="journal article" date="2016" name="Nat. Commun.">
        <title>Thousands of microbial genomes shed light on interconnected biogeochemical processes in an aquifer system.</title>
        <authorList>
            <person name="Anantharaman K."/>
            <person name="Brown C.T."/>
            <person name="Hug L.A."/>
            <person name="Sharon I."/>
            <person name="Castelle C.J."/>
            <person name="Probst A.J."/>
            <person name="Thomas B.C."/>
            <person name="Singh A."/>
            <person name="Wilkins M.J."/>
            <person name="Karaoz U."/>
            <person name="Brodie E.L."/>
            <person name="Williams K.H."/>
            <person name="Hubbard S.S."/>
            <person name="Banfield J.F."/>
        </authorList>
    </citation>
    <scope>NUCLEOTIDE SEQUENCE [LARGE SCALE GENOMIC DNA]</scope>
</reference>